<dbReference type="Proteomes" id="UP000838756">
    <property type="component" value="Unassembled WGS sequence"/>
</dbReference>
<protein>
    <submittedName>
        <fullName evidence="1">Jg18717 protein</fullName>
    </submittedName>
</protein>
<evidence type="ECO:0000313" key="1">
    <source>
        <dbReference type="EMBL" id="CAH2237914.1"/>
    </source>
</evidence>
<comment type="caution">
    <text evidence="1">The sequence shown here is derived from an EMBL/GenBank/DDBJ whole genome shotgun (WGS) entry which is preliminary data.</text>
</comment>
<accession>A0A8S4RJ57</accession>
<proteinExistence type="predicted"/>
<dbReference type="OrthoDB" id="7466345at2759"/>
<evidence type="ECO:0000313" key="2">
    <source>
        <dbReference type="Proteomes" id="UP000838756"/>
    </source>
</evidence>
<organism evidence="1 2">
    <name type="scientific">Pararge aegeria aegeria</name>
    <dbReference type="NCBI Taxonomy" id="348720"/>
    <lineage>
        <taxon>Eukaryota</taxon>
        <taxon>Metazoa</taxon>
        <taxon>Ecdysozoa</taxon>
        <taxon>Arthropoda</taxon>
        <taxon>Hexapoda</taxon>
        <taxon>Insecta</taxon>
        <taxon>Pterygota</taxon>
        <taxon>Neoptera</taxon>
        <taxon>Endopterygota</taxon>
        <taxon>Lepidoptera</taxon>
        <taxon>Glossata</taxon>
        <taxon>Ditrysia</taxon>
        <taxon>Papilionoidea</taxon>
        <taxon>Nymphalidae</taxon>
        <taxon>Satyrinae</taxon>
        <taxon>Satyrini</taxon>
        <taxon>Parargina</taxon>
        <taxon>Pararge</taxon>
    </lineage>
</organism>
<dbReference type="EMBL" id="CAKXAJ010025303">
    <property type="protein sequence ID" value="CAH2237914.1"/>
    <property type="molecule type" value="Genomic_DNA"/>
</dbReference>
<reference evidence="1" key="1">
    <citation type="submission" date="2022-03" db="EMBL/GenBank/DDBJ databases">
        <authorList>
            <person name="Lindestad O."/>
        </authorList>
    </citation>
    <scope>NUCLEOTIDE SEQUENCE</scope>
</reference>
<gene>
    <name evidence="1" type="primary">jg18717</name>
    <name evidence="1" type="ORF">PAEG_LOCUS15076</name>
</gene>
<name>A0A8S4RJ57_9NEOP</name>
<dbReference type="AlphaFoldDB" id="A0A8S4RJ57"/>
<keyword evidence="2" id="KW-1185">Reference proteome</keyword>
<sequence>MDAIPKYWNGSPTLVSAALVDPQRGGQTTLSASQVAAGSQQHKTVELETPYKKAMSYTYPESPTYK</sequence>